<evidence type="ECO:0000256" key="8">
    <source>
        <dbReference type="ARBA" id="ARBA00023316"/>
    </source>
</evidence>
<dbReference type="Gene3D" id="6.10.250.690">
    <property type="match status" value="1"/>
</dbReference>
<keyword evidence="2 9" id="KW-0597">Phosphoprotein</keyword>
<dbReference type="AlphaFoldDB" id="A0A1V4DGA2"/>
<feature type="DNA-binding region" description="OmpR/PhoB-type" evidence="10">
    <location>
        <begin position="131"/>
        <end position="231"/>
    </location>
</feature>
<dbReference type="CDD" id="cd00383">
    <property type="entry name" value="trans_reg_C"/>
    <property type="match status" value="1"/>
</dbReference>
<feature type="domain" description="OmpR/PhoB-type" evidence="12">
    <location>
        <begin position="131"/>
        <end position="231"/>
    </location>
</feature>
<sequence length="231" mass="26787">MNQILIVEDDESIANLQKDYLEINDYNVHVEHDGKKGLEEALNGDYDLVILDVMLPNMDGFEICKQIRLEKHIPIIIVSAKTEDIDKIRGLGLGADDYMIKPFSPNELVARVKAHLSRFTKLTQQQVPVEKEFITIDDVRIEPSARKVYVKDVEVIFTTKEFSLLLFLVTHPNTVWSKEKLFELIWEQEVFYSDVSTVTVHIKRIREKLKQNGVTSFPIETIWGSGYRFNF</sequence>
<evidence type="ECO:0000256" key="9">
    <source>
        <dbReference type="PROSITE-ProRule" id="PRU00169"/>
    </source>
</evidence>
<dbReference type="PANTHER" id="PTHR48111">
    <property type="entry name" value="REGULATOR OF RPOS"/>
    <property type="match status" value="1"/>
</dbReference>
<comment type="caution">
    <text evidence="13">The sequence shown here is derived from an EMBL/GenBank/DDBJ whole genome shotgun (WGS) entry which is preliminary data.</text>
</comment>
<dbReference type="InterPro" id="IPR001867">
    <property type="entry name" value="OmpR/PhoB-type_DNA-bd"/>
</dbReference>
<dbReference type="PROSITE" id="PS50110">
    <property type="entry name" value="RESPONSE_REGULATORY"/>
    <property type="match status" value="1"/>
</dbReference>
<dbReference type="GO" id="GO:0006355">
    <property type="term" value="P:regulation of DNA-templated transcription"/>
    <property type="evidence" value="ECO:0007669"/>
    <property type="project" value="InterPro"/>
</dbReference>
<dbReference type="InterPro" id="IPR001789">
    <property type="entry name" value="Sig_transdc_resp-reg_receiver"/>
</dbReference>
<evidence type="ECO:0000256" key="3">
    <source>
        <dbReference type="ARBA" id="ARBA00023012"/>
    </source>
</evidence>
<dbReference type="PROSITE" id="PS51755">
    <property type="entry name" value="OMPR_PHOB"/>
    <property type="match status" value="1"/>
</dbReference>
<dbReference type="GO" id="GO:0000156">
    <property type="term" value="F:phosphorelay response regulator activity"/>
    <property type="evidence" value="ECO:0007669"/>
    <property type="project" value="TreeGrafter"/>
</dbReference>
<reference evidence="13 14" key="1">
    <citation type="submission" date="2017-02" db="EMBL/GenBank/DDBJ databases">
        <title>Vagococcus cremeus sp. nov., isolated from the small intestine of a marten, Martes flavigula.</title>
        <authorList>
            <person name="Tak E.J."/>
            <person name="Bae J.-W."/>
        </authorList>
    </citation>
    <scope>NUCLEOTIDE SEQUENCE [LARGE SCALE GENOMIC DNA]</scope>
    <source>
        <strain evidence="13 14">D7T301</strain>
    </source>
</reference>
<dbReference type="Pfam" id="PF00072">
    <property type="entry name" value="Response_reg"/>
    <property type="match status" value="1"/>
</dbReference>
<name>A0A1V4DGA2_9ENTE</name>
<keyword evidence="5 10" id="KW-0238">DNA-binding</keyword>
<dbReference type="Gene3D" id="3.40.50.2300">
    <property type="match status" value="1"/>
</dbReference>
<evidence type="ECO:0000313" key="13">
    <source>
        <dbReference type="EMBL" id="OPF87472.1"/>
    </source>
</evidence>
<evidence type="ECO:0000256" key="10">
    <source>
        <dbReference type="PROSITE-ProRule" id="PRU01091"/>
    </source>
</evidence>
<keyword evidence="6" id="KW-0010">Activator</keyword>
<evidence type="ECO:0000256" key="4">
    <source>
        <dbReference type="ARBA" id="ARBA00023015"/>
    </source>
</evidence>
<dbReference type="InterPro" id="IPR039420">
    <property type="entry name" value="WalR-like"/>
</dbReference>
<dbReference type="GO" id="GO:0071555">
    <property type="term" value="P:cell wall organization"/>
    <property type="evidence" value="ECO:0007669"/>
    <property type="project" value="UniProtKB-KW"/>
</dbReference>
<evidence type="ECO:0000256" key="2">
    <source>
        <dbReference type="ARBA" id="ARBA00022553"/>
    </source>
</evidence>
<evidence type="ECO:0000259" key="11">
    <source>
        <dbReference type="PROSITE" id="PS50110"/>
    </source>
</evidence>
<keyword evidence="3" id="KW-0902">Two-component regulatory system</keyword>
<evidence type="ECO:0000256" key="5">
    <source>
        <dbReference type="ARBA" id="ARBA00023125"/>
    </source>
</evidence>
<dbReference type="GO" id="GO:0000976">
    <property type="term" value="F:transcription cis-regulatory region binding"/>
    <property type="evidence" value="ECO:0007669"/>
    <property type="project" value="TreeGrafter"/>
</dbReference>
<feature type="domain" description="Response regulatory" evidence="11">
    <location>
        <begin position="3"/>
        <end position="116"/>
    </location>
</feature>
<dbReference type="InterPro" id="IPR036388">
    <property type="entry name" value="WH-like_DNA-bd_sf"/>
</dbReference>
<keyword evidence="7" id="KW-0804">Transcription</keyword>
<dbReference type="PANTHER" id="PTHR48111:SF26">
    <property type="entry name" value="STAGE 0 SPORULATION PROTEIN A HOMOLOG"/>
    <property type="match status" value="1"/>
</dbReference>
<dbReference type="InterPro" id="IPR011006">
    <property type="entry name" value="CheY-like_superfamily"/>
</dbReference>
<dbReference type="SMART" id="SM00862">
    <property type="entry name" value="Trans_reg_C"/>
    <property type="match status" value="1"/>
</dbReference>
<evidence type="ECO:0000256" key="7">
    <source>
        <dbReference type="ARBA" id="ARBA00023163"/>
    </source>
</evidence>
<keyword evidence="1" id="KW-0678">Repressor</keyword>
<gene>
    <name evidence="13" type="ORF">BW731_04250</name>
</gene>
<proteinExistence type="predicted"/>
<evidence type="ECO:0000256" key="1">
    <source>
        <dbReference type="ARBA" id="ARBA00022491"/>
    </source>
</evidence>
<accession>A0A1V4DGA2</accession>
<feature type="modified residue" description="4-aspartylphosphate" evidence="9">
    <location>
        <position position="52"/>
    </location>
</feature>
<dbReference type="FunFam" id="3.40.50.2300:FF:000001">
    <property type="entry name" value="DNA-binding response regulator PhoB"/>
    <property type="match status" value="1"/>
</dbReference>
<dbReference type="CDD" id="cd17574">
    <property type="entry name" value="REC_OmpR"/>
    <property type="match status" value="1"/>
</dbReference>
<dbReference type="RefSeq" id="WP_079346020.1">
    <property type="nucleotide sequence ID" value="NZ_MVAB01000001.1"/>
</dbReference>
<dbReference type="FunFam" id="1.10.10.10:FF:000018">
    <property type="entry name" value="DNA-binding response regulator ResD"/>
    <property type="match status" value="1"/>
</dbReference>
<dbReference type="SMART" id="SM00448">
    <property type="entry name" value="REC"/>
    <property type="match status" value="1"/>
</dbReference>
<dbReference type="Proteomes" id="UP000189970">
    <property type="component" value="Unassembled WGS sequence"/>
</dbReference>
<evidence type="ECO:0000256" key="6">
    <source>
        <dbReference type="ARBA" id="ARBA00023159"/>
    </source>
</evidence>
<protein>
    <submittedName>
        <fullName evidence="13">DNA-binding response regulator</fullName>
    </submittedName>
</protein>
<organism evidence="13 14">
    <name type="scientific">Vagococcus martis</name>
    <dbReference type="NCBI Taxonomy" id="1768210"/>
    <lineage>
        <taxon>Bacteria</taxon>
        <taxon>Bacillati</taxon>
        <taxon>Bacillota</taxon>
        <taxon>Bacilli</taxon>
        <taxon>Lactobacillales</taxon>
        <taxon>Enterococcaceae</taxon>
        <taxon>Vagococcus</taxon>
    </lineage>
</organism>
<keyword evidence="14" id="KW-1185">Reference proteome</keyword>
<evidence type="ECO:0000313" key="14">
    <source>
        <dbReference type="Proteomes" id="UP000189970"/>
    </source>
</evidence>
<dbReference type="GO" id="GO:0005829">
    <property type="term" value="C:cytosol"/>
    <property type="evidence" value="ECO:0007669"/>
    <property type="project" value="TreeGrafter"/>
</dbReference>
<dbReference type="EMBL" id="MVAB01000001">
    <property type="protein sequence ID" value="OPF87472.1"/>
    <property type="molecule type" value="Genomic_DNA"/>
</dbReference>
<dbReference type="GO" id="GO:0032993">
    <property type="term" value="C:protein-DNA complex"/>
    <property type="evidence" value="ECO:0007669"/>
    <property type="project" value="TreeGrafter"/>
</dbReference>
<keyword evidence="8" id="KW-0961">Cell wall biogenesis/degradation</keyword>
<dbReference type="SUPFAM" id="SSF52172">
    <property type="entry name" value="CheY-like"/>
    <property type="match status" value="1"/>
</dbReference>
<dbReference type="Pfam" id="PF00486">
    <property type="entry name" value="Trans_reg_C"/>
    <property type="match status" value="1"/>
</dbReference>
<dbReference type="SUPFAM" id="SSF46894">
    <property type="entry name" value="C-terminal effector domain of the bipartite response regulators"/>
    <property type="match status" value="1"/>
</dbReference>
<dbReference type="Gene3D" id="1.10.10.10">
    <property type="entry name" value="Winged helix-like DNA-binding domain superfamily/Winged helix DNA-binding domain"/>
    <property type="match status" value="1"/>
</dbReference>
<keyword evidence="4" id="KW-0805">Transcription regulation</keyword>
<dbReference type="InterPro" id="IPR016032">
    <property type="entry name" value="Sig_transdc_resp-reg_C-effctor"/>
</dbReference>
<evidence type="ECO:0000259" key="12">
    <source>
        <dbReference type="PROSITE" id="PS51755"/>
    </source>
</evidence>